<comment type="caution">
    <text evidence="15">The sequence shown here is derived from an EMBL/GenBank/DDBJ whole genome shotgun (WGS) entry which is preliminary data.</text>
</comment>
<gene>
    <name evidence="15" type="primary">dapB</name>
    <name evidence="15" type="ORF">FXF65_21405</name>
</gene>
<accession>A0A5D0U3S2</accession>
<dbReference type="RefSeq" id="WP_148351764.1">
    <property type="nucleotide sequence ID" value="NZ_JBHSBF010000043.1"/>
</dbReference>
<proteinExistence type="inferred from homology"/>
<reference evidence="15 16" key="1">
    <citation type="submission" date="2019-08" db="EMBL/GenBank/DDBJ databases">
        <title>Actinomadura sp. nov. CYP1-5 isolated from mountain soil.</title>
        <authorList>
            <person name="Songsumanus A."/>
            <person name="Kuncharoen N."/>
            <person name="Kudo T."/>
            <person name="Yuki M."/>
            <person name="Igarashi Y."/>
            <person name="Tanasupawat S."/>
        </authorList>
    </citation>
    <scope>NUCLEOTIDE SEQUENCE [LARGE SCALE GENOMIC DNA]</scope>
    <source>
        <strain evidence="15 16">GKU157</strain>
    </source>
</reference>
<name>A0A5D0U3S2_9ACTN</name>
<feature type="domain" description="Dihydrodipicolinate reductase C-terminal" evidence="14">
    <location>
        <begin position="126"/>
        <end position="253"/>
    </location>
</feature>
<dbReference type="SUPFAM" id="SSF51735">
    <property type="entry name" value="NAD(P)-binding Rossmann-fold domains"/>
    <property type="match status" value="1"/>
</dbReference>
<dbReference type="GO" id="GO:0005829">
    <property type="term" value="C:cytosol"/>
    <property type="evidence" value="ECO:0007669"/>
    <property type="project" value="TreeGrafter"/>
</dbReference>
<evidence type="ECO:0000256" key="3">
    <source>
        <dbReference type="ARBA" id="ARBA00022857"/>
    </source>
</evidence>
<evidence type="ECO:0000256" key="4">
    <source>
        <dbReference type="ARBA" id="ARBA00022915"/>
    </source>
</evidence>
<sequence length="274" mass="28106">MIRVCFAGVTGWTAPPILAAVDRADDLALTAGVSRSAAGRTLADAVGHGDGRVHASVADALRDAEVDVLVDYTSAAAVRGNVWAAVEAGVHAVVGSSGLTAADYAELDGLARERGVGVVAAGNFSVMAALLQRAASLAAAKLDHWEIIDYASDTKPDVPSGTARELAESLGEIRRPEGGVPLVELHGPAEARGAEVGGTRVHSVRLPGFTVSTEAVFAGKGERLVMRHDAGDSAEPYAAGTVLAVRRVRESPGVRRGLGALLFDDTEEDAGKEG</sequence>
<evidence type="ECO:0000256" key="8">
    <source>
        <dbReference type="ARBA" id="ARBA00037922"/>
    </source>
</evidence>
<keyword evidence="7" id="KW-0457">Lysine biosynthesis</keyword>
<dbReference type="InterPro" id="IPR036291">
    <property type="entry name" value="NAD(P)-bd_dom_sf"/>
</dbReference>
<evidence type="ECO:0000256" key="9">
    <source>
        <dbReference type="ARBA" id="ARBA00038983"/>
    </source>
</evidence>
<evidence type="ECO:0000256" key="1">
    <source>
        <dbReference type="ARBA" id="ARBA00006642"/>
    </source>
</evidence>
<comment type="catalytic activity">
    <reaction evidence="10">
        <text>(S)-2,3,4,5-tetrahydrodipicolinate + NADP(+) + H2O = (2S,4S)-4-hydroxy-2,3,4,5-tetrahydrodipicolinate + NADPH + H(+)</text>
        <dbReference type="Rhea" id="RHEA:35331"/>
        <dbReference type="ChEBI" id="CHEBI:15377"/>
        <dbReference type="ChEBI" id="CHEBI:15378"/>
        <dbReference type="ChEBI" id="CHEBI:16845"/>
        <dbReference type="ChEBI" id="CHEBI:57783"/>
        <dbReference type="ChEBI" id="CHEBI:58349"/>
        <dbReference type="ChEBI" id="CHEBI:67139"/>
        <dbReference type="EC" id="1.17.1.8"/>
    </reaction>
</comment>
<evidence type="ECO:0000256" key="11">
    <source>
        <dbReference type="ARBA" id="ARBA00049396"/>
    </source>
</evidence>
<dbReference type="Pfam" id="PF01113">
    <property type="entry name" value="DapB_N"/>
    <property type="match status" value="1"/>
</dbReference>
<dbReference type="Pfam" id="PF05173">
    <property type="entry name" value="DapB_C"/>
    <property type="match status" value="1"/>
</dbReference>
<dbReference type="SUPFAM" id="SSF55347">
    <property type="entry name" value="Glyceraldehyde-3-phosphate dehydrogenase-like, C-terminal domain"/>
    <property type="match status" value="1"/>
</dbReference>
<keyword evidence="2" id="KW-0028">Amino-acid biosynthesis</keyword>
<evidence type="ECO:0000256" key="6">
    <source>
        <dbReference type="ARBA" id="ARBA00023027"/>
    </source>
</evidence>
<keyword evidence="6" id="KW-0520">NAD</keyword>
<dbReference type="InterPro" id="IPR022663">
    <property type="entry name" value="DapB_C"/>
</dbReference>
<dbReference type="Gene3D" id="3.40.50.720">
    <property type="entry name" value="NAD(P)-binding Rossmann-like Domain"/>
    <property type="match status" value="1"/>
</dbReference>
<evidence type="ECO:0000256" key="5">
    <source>
        <dbReference type="ARBA" id="ARBA00023002"/>
    </source>
</evidence>
<dbReference type="OrthoDB" id="9790352at2"/>
<dbReference type="Gene3D" id="3.30.360.10">
    <property type="entry name" value="Dihydrodipicolinate Reductase, domain 2"/>
    <property type="match status" value="1"/>
</dbReference>
<dbReference type="EMBL" id="VSFF01000008">
    <property type="protein sequence ID" value="TYC13068.1"/>
    <property type="molecule type" value="Genomic_DNA"/>
</dbReference>
<keyword evidence="3" id="KW-0521">NADP</keyword>
<keyword evidence="5 15" id="KW-0560">Oxidoreductase</keyword>
<dbReference type="GO" id="GO:0019877">
    <property type="term" value="P:diaminopimelate biosynthetic process"/>
    <property type="evidence" value="ECO:0007669"/>
    <property type="project" value="UniProtKB-KW"/>
</dbReference>
<evidence type="ECO:0000259" key="14">
    <source>
        <dbReference type="Pfam" id="PF05173"/>
    </source>
</evidence>
<dbReference type="NCBIfam" id="TIGR00036">
    <property type="entry name" value="dapB"/>
    <property type="match status" value="1"/>
</dbReference>
<dbReference type="PANTHER" id="PTHR20836:SF0">
    <property type="entry name" value="4-HYDROXY-TETRAHYDRODIPICOLINATE REDUCTASE 1, CHLOROPLASTIC-RELATED"/>
    <property type="match status" value="1"/>
</dbReference>
<dbReference type="PANTHER" id="PTHR20836">
    <property type="entry name" value="DIHYDRODIPICOLINATE REDUCTASE"/>
    <property type="match status" value="1"/>
</dbReference>
<dbReference type="GO" id="GO:0009089">
    <property type="term" value="P:lysine biosynthetic process via diaminopimelate"/>
    <property type="evidence" value="ECO:0007669"/>
    <property type="project" value="UniProtKB-UniRule"/>
</dbReference>
<keyword evidence="4" id="KW-0220">Diaminopimelate biosynthesis</keyword>
<comment type="pathway">
    <text evidence="8">Amino-acid biosynthesis; L-lysine biosynthesis via DAP pathway; (S)-tetrahydrodipicolinate from L-aspartate: step 4/4.</text>
</comment>
<dbReference type="InterPro" id="IPR000846">
    <property type="entry name" value="DapB_N"/>
</dbReference>
<evidence type="ECO:0000313" key="16">
    <source>
        <dbReference type="Proteomes" id="UP000322634"/>
    </source>
</evidence>
<dbReference type="Proteomes" id="UP000322634">
    <property type="component" value="Unassembled WGS sequence"/>
</dbReference>
<comment type="similarity">
    <text evidence="1">Belongs to the DapB family.</text>
</comment>
<protein>
    <recommendedName>
        <fullName evidence="9 12">4-hydroxy-tetrahydrodipicolinate reductase</fullName>
        <ecNumber evidence="9 12">1.17.1.8</ecNumber>
    </recommendedName>
</protein>
<dbReference type="CDD" id="cd02274">
    <property type="entry name" value="DHDPR_N"/>
    <property type="match status" value="1"/>
</dbReference>
<dbReference type="AlphaFoldDB" id="A0A5D0U3S2"/>
<dbReference type="GO" id="GO:0008839">
    <property type="term" value="F:4-hydroxy-tetrahydrodipicolinate reductase"/>
    <property type="evidence" value="ECO:0007669"/>
    <property type="project" value="UniProtKB-UniRule"/>
</dbReference>
<keyword evidence="16" id="KW-1185">Reference proteome</keyword>
<dbReference type="EC" id="1.17.1.8" evidence="9 12"/>
<evidence type="ECO:0000256" key="10">
    <source>
        <dbReference type="ARBA" id="ARBA00049080"/>
    </source>
</evidence>
<evidence type="ECO:0000313" key="15">
    <source>
        <dbReference type="EMBL" id="TYC13068.1"/>
    </source>
</evidence>
<evidence type="ECO:0000256" key="12">
    <source>
        <dbReference type="NCBIfam" id="TIGR00036"/>
    </source>
</evidence>
<feature type="domain" description="Dihydrodipicolinate reductase N-terminal" evidence="13">
    <location>
        <begin position="2"/>
        <end position="124"/>
    </location>
</feature>
<organism evidence="15 16">
    <name type="scientific">Actinomadura syzygii</name>
    <dbReference type="NCBI Taxonomy" id="1427538"/>
    <lineage>
        <taxon>Bacteria</taxon>
        <taxon>Bacillati</taxon>
        <taxon>Actinomycetota</taxon>
        <taxon>Actinomycetes</taxon>
        <taxon>Streptosporangiales</taxon>
        <taxon>Thermomonosporaceae</taxon>
        <taxon>Actinomadura</taxon>
    </lineage>
</organism>
<dbReference type="PIRSF" id="PIRSF000161">
    <property type="entry name" value="DHPR"/>
    <property type="match status" value="1"/>
</dbReference>
<evidence type="ECO:0000256" key="7">
    <source>
        <dbReference type="ARBA" id="ARBA00023154"/>
    </source>
</evidence>
<evidence type="ECO:0000256" key="2">
    <source>
        <dbReference type="ARBA" id="ARBA00022605"/>
    </source>
</evidence>
<dbReference type="InterPro" id="IPR023940">
    <property type="entry name" value="DHDPR_bac"/>
</dbReference>
<comment type="catalytic activity">
    <reaction evidence="11">
        <text>(S)-2,3,4,5-tetrahydrodipicolinate + NAD(+) + H2O = (2S,4S)-4-hydroxy-2,3,4,5-tetrahydrodipicolinate + NADH + H(+)</text>
        <dbReference type="Rhea" id="RHEA:35323"/>
        <dbReference type="ChEBI" id="CHEBI:15377"/>
        <dbReference type="ChEBI" id="CHEBI:15378"/>
        <dbReference type="ChEBI" id="CHEBI:16845"/>
        <dbReference type="ChEBI" id="CHEBI:57540"/>
        <dbReference type="ChEBI" id="CHEBI:57945"/>
        <dbReference type="ChEBI" id="CHEBI:67139"/>
        <dbReference type="EC" id="1.17.1.8"/>
    </reaction>
</comment>
<evidence type="ECO:0000259" key="13">
    <source>
        <dbReference type="Pfam" id="PF01113"/>
    </source>
</evidence>